<name>A0ABS3QQP3_9BACT</name>
<dbReference type="Pfam" id="PF13715">
    <property type="entry name" value="CarbopepD_reg_2"/>
    <property type="match status" value="1"/>
</dbReference>
<organism evidence="3 4">
    <name type="scientific">Hymenobacter negativus</name>
    <dbReference type="NCBI Taxonomy" id="2795026"/>
    <lineage>
        <taxon>Bacteria</taxon>
        <taxon>Pseudomonadati</taxon>
        <taxon>Bacteroidota</taxon>
        <taxon>Cytophagia</taxon>
        <taxon>Cytophagales</taxon>
        <taxon>Hymenobacteraceae</taxon>
        <taxon>Hymenobacter</taxon>
    </lineage>
</organism>
<keyword evidence="1" id="KW-0732">Signal</keyword>
<feature type="signal peptide" evidence="1">
    <location>
        <begin position="1"/>
        <end position="23"/>
    </location>
</feature>
<evidence type="ECO:0000256" key="1">
    <source>
        <dbReference type="SAM" id="SignalP"/>
    </source>
</evidence>
<sequence>MKPHFLFASTIGLVALTSGAAFGQSKIVGVVTDNNAKPLANVAVSLEGSYDGTVTGRDGSFSFSTTEVGPQVLISKIEGYQDVVQPIEIKDSTSTVNCKVMFAVKSMGLGNVTVTAKKFDSEDKNKAIAFSSTDVLTTATDGNVISALKTLPGAQQVGESSGLFVRGGTGTESKMFIDGLLVNNFTYSSPANQASRSRFAPGLFKGSFFSSGGYSALYGQALSAALILETENMPSKSNADFGISPISVEGGIQLLSRSKTTLVGFFAKYTDLNLMFNLVKPNLDFTTAPKYLDASFFVKQKVADKGMLKLYSSIGKSTVGLQQPDADYVTATDHVSLRNTNLYNNLTYTQSLARGWNFYIGSAFNYNLDRFSLALQPVGEQHSVYDSLSRDNVSMLQLRSVLSKRVLNNGRLQWGGEIIRSGEGFASDRTSLGQVEDTYSAGFVELETALTENLSGRVGARLENSTLLDAAKLAPRTSLNYTFANKAQLLASYGMFYQKPEKYYLLRESDLQFSRADHYILTYQKIDNYRTFRTELYYKQYRDLIKTVPQISNNGYGYAQGLEVFWRDKKTVRGLDYWVSYSYLDTKRNYLDYAFAVQPSFAAKHTLSVVAKRFFPAKRLNLSATYTFATGRPYYNPNLSAERFMEDRTINFNNVGLSICYLPKIAKSFSVIALTFSNVLGNKQVFGYNYSRLDPSQRTAITPTNNPFVFLGLFMNFGVDRTSDVIDKNL</sequence>
<feature type="domain" description="TonB-dependent receptor plug" evidence="2">
    <location>
        <begin position="132"/>
        <end position="221"/>
    </location>
</feature>
<feature type="chain" id="PRO_5045048842" evidence="1">
    <location>
        <begin position="24"/>
        <end position="730"/>
    </location>
</feature>
<dbReference type="RefSeq" id="WP_208178828.1">
    <property type="nucleotide sequence ID" value="NZ_JAGETZ010000026.1"/>
</dbReference>
<dbReference type="EMBL" id="JAGETZ010000026">
    <property type="protein sequence ID" value="MBO2013089.1"/>
    <property type="molecule type" value="Genomic_DNA"/>
</dbReference>
<proteinExistence type="predicted"/>
<dbReference type="Pfam" id="PF07715">
    <property type="entry name" value="Plug"/>
    <property type="match status" value="1"/>
</dbReference>
<dbReference type="Gene3D" id="2.60.40.1120">
    <property type="entry name" value="Carboxypeptidase-like, regulatory domain"/>
    <property type="match status" value="1"/>
</dbReference>
<protein>
    <submittedName>
        <fullName evidence="3">Carboxypeptidase-like regulatory domain-containing protein</fullName>
    </submittedName>
</protein>
<evidence type="ECO:0000313" key="4">
    <source>
        <dbReference type="Proteomes" id="UP000664369"/>
    </source>
</evidence>
<gene>
    <name evidence="3" type="ORF">J4E00_28775</name>
</gene>
<dbReference type="InterPro" id="IPR012910">
    <property type="entry name" value="Plug_dom"/>
</dbReference>
<dbReference type="Proteomes" id="UP000664369">
    <property type="component" value="Unassembled WGS sequence"/>
</dbReference>
<evidence type="ECO:0000259" key="2">
    <source>
        <dbReference type="Pfam" id="PF07715"/>
    </source>
</evidence>
<dbReference type="SUPFAM" id="SSF49464">
    <property type="entry name" value="Carboxypeptidase regulatory domain-like"/>
    <property type="match status" value="1"/>
</dbReference>
<reference evidence="3 4" key="1">
    <citation type="submission" date="2021-03" db="EMBL/GenBank/DDBJ databases">
        <authorList>
            <person name="Kim M.K."/>
        </authorList>
    </citation>
    <scope>NUCLEOTIDE SEQUENCE [LARGE SCALE GENOMIC DNA]</scope>
    <source>
        <strain evidence="3 4">BT442</strain>
    </source>
</reference>
<accession>A0ABS3QQP3</accession>
<evidence type="ECO:0000313" key="3">
    <source>
        <dbReference type="EMBL" id="MBO2013089.1"/>
    </source>
</evidence>
<dbReference type="Gene3D" id="2.170.130.10">
    <property type="entry name" value="TonB-dependent receptor, plug domain"/>
    <property type="match status" value="1"/>
</dbReference>
<keyword evidence="4" id="KW-1185">Reference proteome</keyword>
<dbReference type="InterPro" id="IPR037066">
    <property type="entry name" value="Plug_dom_sf"/>
</dbReference>
<dbReference type="InterPro" id="IPR008969">
    <property type="entry name" value="CarboxyPept-like_regulatory"/>
</dbReference>
<comment type="caution">
    <text evidence="3">The sequence shown here is derived from an EMBL/GenBank/DDBJ whole genome shotgun (WGS) entry which is preliminary data.</text>
</comment>
<dbReference type="SUPFAM" id="SSF56935">
    <property type="entry name" value="Porins"/>
    <property type="match status" value="1"/>
</dbReference>